<sequence>MYTCKDSINLLLDFLDGELTPEDTQHLREHLQGCSPCVDFLRTYRATPGLCKKALAQKMPQEMSTKLTEFLRSKIKSAS</sequence>
<dbReference type="Proteomes" id="UP000028725">
    <property type="component" value="Unassembled WGS sequence"/>
</dbReference>
<dbReference type="EMBL" id="JMCB01000005">
    <property type="protein sequence ID" value="KFE69086.1"/>
    <property type="molecule type" value="Genomic_DNA"/>
</dbReference>
<keyword evidence="3" id="KW-1185">Reference proteome</keyword>
<reference evidence="2 3" key="1">
    <citation type="submission" date="2014-04" db="EMBL/GenBank/DDBJ databases">
        <title>Genome assembly of Hyalangium minutum DSM 14724.</title>
        <authorList>
            <person name="Sharma G."/>
            <person name="Subramanian S."/>
        </authorList>
    </citation>
    <scope>NUCLEOTIDE SEQUENCE [LARGE SCALE GENOMIC DNA]</scope>
    <source>
        <strain evidence="2 3">DSM 14724</strain>
    </source>
</reference>
<dbReference type="OrthoDB" id="5520099at2"/>
<evidence type="ECO:0000313" key="2">
    <source>
        <dbReference type="EMBL" id="KFE69086.1"/>
    </source>
</evidence>
<organism evidence="2 3">
    <name type="scientific">Hyalangium minutum</name>
    <dbReference type="NCBI Taxonomy" id="394096"/>
    <lineage>
        <taxon>Bacteria</taxon>
        <taxon>Pseudomonadati</taxon>
        <taxon>Myxococcota</taxon>
        <taxon>Myxococcia</taxon>
        <taxon>Myxococcales</taxon>
        <taxon>Cystobacterineae</taxon>
        <taxon>Archangiaceae</taxon>
        <taxon>Hyalangium</taxon>
    </lineage>
</organism>
<protein>
    <recommendedName>
        <fullName evidence="1">Putative zinc-finger domain-containing protein</fullName>
    </recommendedName>
</protein>
<dbReference type="InterPro" id="IPR041916">
    <property type="entry name" value="Anti_sigma_zinc_sf"/>
</dbReference>
<dbReference type="RefSeq" id="WP_044187814.1">
    <property type="nucleotide sequence ID" value="NZ_JMCB01000005.1"/>
</dbReference>
<gene>
    <name evidence="2" type="ORF">DB31_6988</name>
</gene>
<dbReference type="AlphaFoldDB" id="A0A085WN23"/>
<dbReference type="PATRIC" id="fig|394096.3.peg.3033"/>
<accession>A0A085WN23</accession>
<dbReference type="Gene3D" id="1.10.10.1320">
    <property type="entry name" value="Anti-sigma factor, zinc-finger domain"/>
    <property type="match status" value="1"/>
</dbReference>
<dbReference type="InterPro" id="IPR027383">
    <property type="entry name" value="Znf_put"/>
</dbReference>
<dbReference type="Pfam" id="PF13490">
    <property type="entry name" value="zf-HC2"/>
    <property type="match status" value="1"/>
</dbReference>
<feature type="domain" description="Putative zinc-finger" evidence="1">
    <location>
        <begin position="4"/>
        <end position="37"/>
    </location>
</feature>
<dbReference type="STRING" id="394096.DB31_6988"/>
<comment type="caution">
    <text evidence="2">The sequence shown here is derived from an EMBL/GenBank/DDBJ whole genome shotgun (WGS) entry which is preliminary data.</text>
</comment>
<proteinExistence type="predicted"/>
<name>A0A085WN23_9BACT</name>
<evidence type="ECO:0000259" key="1">
    <source>
        <dbReference type="Pfam" id="PF13490"/>
    </source>
</evidence>
<evidence type="ECO:0000313" key="3">
    <source>
        <dbReference type="Proteomes" id="UP000028725"/>
    </source>
</evidence>